<name>A0ACC1R2R6_9HYPO</name>
<gene>
    <name evidence="1" type="ORF">NLG97_g1871</name>
</gene>
<accession>A0ACC1R2R6</accession>
<protein>
    <submittedName>
        <fullName evidence="1">Uncharacterized protein</fullName>
    </submittedName>
</protein>
<organism evidence="1 2">
    <name type="scientific">Lecanicillium saksenae</name>
    <dbReference type="NCBI Taxonomy" id="468837"/>
    <lineage>
        <taxon>Eukaryota</taxon>
        <taxon>Fungi</taxon>
        <taxon>Dikarya</taxon>
        <taxon>Ascomycota</taxon>
        <taxon>Pezizomycotina</taxon>
        <taxon>Sordariomycetes</taxon>
        <taxon>Hypocreomycetidae</taxon>
        <taxon>Hypocreales</taxon>
        <taxon>Cordycipitaceae</taxon>
        <taxon>Lecanicillium</taxon>
    </lineage>
</organism>
<reference evidence="1" key="1">
    <citation type="submission" date="2022-07" db="EMBL/GenBank/DDBJ databases">
        <title>Genome Sequence of Lecanicillium saksenae.</title>
        <authorList>
            <person name="Buettner E."/>
        </authorList>
    </citation>
    <scope>NUCLEOTIDE SEQUENCE</scope>
    <source>
        <strain evidence="1">VT-O1</strain>
    </source>
</reference>
<dbReference type="Proteomes" id="UP001148737">
    <property type="component" value="Unassembled WGS sequence"/>
</dbReference>
<proteinExistence type="predicted"/>
<evidence type="ECO:0000313" key="1">
    <source>
        <dbReference type="EMBL" id="KAJ3497475.1"/>
    </source>
</evidence>
<sequence>MGGTLGPVASGYVVDSQGWRWMWWWCVVLFAANIVLVIFFFEESKYEITVSCHMSAELSTDIYPKHPAGSETLNPDPNHSRNAQPPKTYLQRLGFVTKTKGSIVKDLYRPLIPLFKFAAIAYAAVTFGTLSITFAVITSVMNIYLFLPPYNFSASAVGLINLALFVTSIPSLLIGGYGNDRLILWLSKRNHGIYEPEMRLWLTLPMATLCPGGIVLSGLTISYGGPWPLIAIGLGLFGFALNVINDAALSYAMDSYHEIIGSAMVGVVFVRNAASIGILFGLTPWIRKMGVRNVNIIVVCFGFGILLLPILFLIWGKSARAASAATYKRLAARQVSGRGVSAVETQT</sequence>
<keyword evidence="2" id="KW-1185">Reference proteome</keyword>
<evidence type="ECO:0000313" key="2">
    <source>
        <dbReference type="Proteomes" id="UP001148737"/>
    </source>
</evidence>
<comment type="caution">
    <text evidence="1">The sequence shown here is derived from an EMBL/GenBank/DDBJ whole genome shotgun (WGS) entry which is preliminary data.</text>
</comment>
<dbReference type="EMBL" id="JANAKD010000109">
    <property type="protein sequence ID" value="KAJ3497475.1"/>
    <property type="molecule type" value="Genomic_DNA"/>
</dbReference>